<accession>M7ZP97</accession>
<protein>
    <submittedName>
        <fullName evidence="2">Uncharacterized protein</fullName>
    </submittedName>
</protein>
<evidence type="ECO:0000256" key="1">
    <source>
        <dbReference type="SAM" id="MobiDB-lite"/>
    </source>
</evidence>
<dbReference type="EMBL" id="KD237125">
    <property type="protein sequence ID" value="EMS49904.1"/>
    <property type="molecule type" value="Genomic_DNA"/>
</dbReference>
<sequence>MEQGRSMRSTGTGDTLLDLARPRTGDGGGQLRDAGHCGWDEVWMQDPVQIGRWGGPSGDDEAKATDDEVLLQGVSLDVCSGGSCKMAAARLISLAWGRLTMVRWVCTDATDSATSFHSIARTRAARRDLGVAANNSEVQRGLARGPNASEASRRSSERGADPARGEAGSRSSEQEADPADEGIHQSRAMRMNRGPADPLDAVEPPAWKGQSPDMTKHVKV</sequence>
<reference evidence="2" key="1">
    <citation type="journal article" date="2013" name="Nature">
        <title>Draft genome of the wheat A-genome progenitor Triticum urartu.</title>
        <authorList>
            <person name="Ling H.Q."/>
            <person name="Zhao S."/>
            <person name="Liu D."/>
            <person name="Wang J."/>
            <person name="Sun H."/>
            <person name="Zhang C."/>
            <person name="Fan H."/>
            <person name="Li D."/>
            <person name="Dong L."/>
            <person name="Tao Y."/>
            <person name="Gao C."/>
            <person name="Wu H."/>
            <person name="Li Y."/>
            <person name="Cui Y."/>
            <person name="Guo X."/>
            <person name="Zheng S."/>
            <person name="Wang B."/>
            <person name="Yu K."/>
            <person name="Liang Q."/>
            <person name="Yang W."/>
            <person name="Lou X."/>
            <person name="Chen J."/>
            <person name="Feng M."/>
            <person name="Jian J."/>
            <person name="Zhang X."/>
            <person name="Luo G."/>
            <person name="Jiang Y."/>
            <person name="Liu J."/>
            <person name="Wang Z."/>
            <person name="Sha Y."/>
            <person name="Zhang B."/>
            <person name="Wu H."/>
            <person name="Tang D."/>
            <person name="Shen Q."/>
            <person name="Xue P."/>
            <person name="Zou S."/>
            <person name="Wang X."/>
            <person name="Liu X."/>
            <person name="Wang F."/>
            <person name="Yang Y."/>
            <person name="An X."/>
            <person name="Dong Z."/>
            <person name="Zhang K."/>
            <person name="Zhang X."/>
            <person name="Luo M.C."/>
            <person name="Dvorak J."/>
            <person name="Tong Y."/>
            <person name="Wang J."/>
            <person name="Yang H."/>
            <person name="Li Z."/>
            <person name="Wang D."/>
            <person name="Zhang A."/>
            <person name="Wang J."/>
        </authorList>
    </citation>
    <scope>NUCLEOTIDE SEQUENCE</scope>
</reference>
<proteinExistence type="predicted"/>
<feature type="region of interest" description="Disordered" evidence="1">
    <location>
        <begin position="1"/>
        <end position="31"/>
    </location>
</feature>
<feature type="region of interest" description="Disordered" evidence="1">
    <location>
        <begin position="136"/>
        <end position="220"/>
    </location>
</feature>
<feature type="compositionally biased region" description="Polar residues" evidence="1">
    <location>
        <begin position="1"/>
        <end position="13"/>
    </location>
</feature>
<name>M7ZP97_TRIUA</name>
<organism evidence="2">
    <name type="scientific">Triticum urartu</name>
    <name type="common">Red wild einkorn</name>
    <name type="synonym">Crithodium urartu</name>
    <dbReference type="NCBI Taxonomy" id="4572"/>
    <lineage>
        <taxon>Eukaryota</taxon>
        <taxon>Viridiplantae</taxon>
        <taxon>Streptophyta</taxon>
        <taxon>Embryophyta</taxon>
        <taxon>Tracheophyta</taxon>
        <taxon>Spermatophyta</taxon>
        <taxon>Magnoliopsida</taxon>
        <taxon>Liliopsida</taxon>
        <taxon>Poales</taxon>
        <taxon>Poaceae</taxon>
        <taxon>BOP clade</taxon>
        <taxon>Pooideae</taxon>
        <taxon>Triticodae</taxon>
        <taxon>Triticeae</taxon>
        <taxon>Triticinae</taxon>
        <taxon>Triticum</taxon>
    </lineage>
</organism>
<feature type="compositionally biased region" description="Basic and acidic residues" evidence="1">
    <location>
        <begin position="151"/>
        <end position="164"/>
    </location>
</feature>
<dbReference type="AlphaFoldDB" id="M7ZP97"/>
<evidence type="ECO:0000313" key="2">
    <source>
        <dbReference type="EMBL" id="EMS49904.1"/>
    </source>
</evidence>
<gene>
    <name evidence="2" type="ORF">TRIUR3_33525</name>
</gene>